<dbReference type="RefSeq" id="WP_284280066.1">
    <property type="nucleotide sequence ID" value="NZ_BSOJ01000006.1"/>
</dbReference>
<reference evidence="3" key="1">
    <citation type="journal article" date="2019" name="Int. J. Syst. Evol. Microbiol.">
        <title>The Global Catalogue of Microorganisms (GCM) 10K type strain sequencing project: providing services to taxonomists for standard genome sequencing and annotation.</title>
        <authorList>
            <consortium name="The Broad Institute Genomics Platform"/>
            <consortium name="The Broad Institute Genome Sequencing Center for Infectious Disease"/>
            <person name="Wu L."/>
            <person name="Ma J."/>
        </authorList>
    </citation>
    <scope>NUCLEOTIDE SEQUENCE [LARGE SCALE GENOMIC DNA]</scope>
    <source>
        <strain evidence="3">NBRC 105857</strain>
    </source>
</reference>
<keyword evidence="3" id="KW-1185">Reference proteome</keyword>
<protein>
    <submittedName>
        <fullName evidence="2">Histidine phosphatase family protein</fullName>
    </submittedName>
</protein>
<dbReference type="PANTHER" id="PTHR20935">
    <property type="entry name" value="PHOSPHOGLYCERATE MUTASE-RELATED"/>
    <property type="match status" value="1"/>
</dbReference>
<evidence type="ECO:0000313" key="2">
    <source>
        <dbReference type="EMBL" id="GLR25216.1"/>
    </source>
</evidence>
<dbReference type="SUPFAM" id="SSF53254">
    <property type="entry name" value="Phosphoglycerate mutase-like"/>
    <property type="match status" value="1"/>
</dbReference>
<evidence type="ECO:0000313" key="3">
    <source>
        <dbReference type="Proteomes" id="UP001156664"/>
    </source>
</evidence>
<dbReference type="CDD" id="cd07067">
    <property type="entry name" value="HP_PGM_like"/>
    <property type="match status" value="1"/>
</dbReference>
<dbReference type="SMART" id="SM00855">
    <property type="entry name" value="PGAM"/>
    <property type="match status" value="1"/>
</dbReference>
<name>A0ABQ5YMQ9_9BURK</name>
<dbReference type="Pfam" id="PF00300">
    <property type="entry name" value="His_Phos_1"/>
    <property type="match status" value="1"/>
</dbReference>
<keyword evidence="1" id="KW-0378">Hydrolase</keyword>
<dbReference type="InterPro" id="IPR051021">
    <property type="entry name" value="Mito_Ser/Thr_phosphatase"/>
</dbReference>
<dbReference type="PANTHER" id="PTHR20935:SF0">
    <property type="entry name" value="SERINE_THREONINE-PROTEIN PHOSPHATASE PGAM5, MITOCHONDRIAL"/>
    <property type="match status" value="1"/>
</dbReference>
<accession>A0ABQ5YMQ9</accession>
<gene>
    <name evidence="2" type="ORF">GCM10007875_03040</name>
</gene>
<sequence length="223" mass="24984">MAELYLVRHGQASFGSDNYDQLSPLGHQQAVWLGDYFKQRNLRFDRVVTGTQLRHHQTLEGIAQGMGITVDAQTHPGFNEYDFYGLFAALGDEHASLKASAKGDRRAFYSALKQVLKLWMNKQLTGPLPEHWDDFYKRVQDATTFATRPSARRVLVVSSGGPIGTVTGMALQAPPEMGVELNLQIRNSSLSHFYFNDTTLRLATFNTLGHLDHPDRLNAITYG</sequence>
<dbReference type="Gene3D" id="3.40.50.1240">
    <property type="entry name" value="Phosphoglycerate mutase-like"/>
    <property type="match status" value="1"/>
</dbReference>
<dbReference type="EMBL" id="BSOJ01000006">
    <property type="protein sequence ID" value="GLR25216.1"/>
    <property type="molecule type" value="Genomic_DNA"/>
</dbReference>
<proteinExistence type="predicted"/>
<dbReference type="Proteomes" id="UP001156664">
    <property type="component" value="Unassembled WGS sequence"/>
</dbReference>
<organism evidence="2 3">
    <name type="scientific">Limnobacter litoralis</name>
    <dbReference type="NCBI Taxonomy" id="481366"/>
    <lineage>
        <taxon>Bacteria</taxon>
        <taxon>Pseudomonadati</taxon>
        <taxon>Pseudomonadota</taxon>
        <taxon>Betaproteobacteria</taxon>
        <taxon>Burkholderiales</taxon>
        <taxon>Burkholderiaceae</taxon>
        <taxon>Limnobacter</taxon>
    </lineage>
</organism>
<dbReference type="InterPro" id="IPR029033">
    <property type="entry name" value="His_PPase_superfam"/>
</dbReference>
<comment type="caution">
    <text evidence="2">The sequence shown here is derived from an EMBL/GenBank/DDBJ whole genome shotgun (WGS) entry which is preliminary data.</text>
</comment>
<evidence type="ECO:0000256" key="1">
    <source>
        <dbReference type="ARBA" id="ARBA00022801"/>
    </source>
</evidence>
<dbReference type="InterPro" id="IPR013078">
    <property type="entry name" value="His_Pase_superF_clade-1"/>
</dbReference>